<dbReference type="InterPro" id="IPR002195">
    <property type="entry name" value="Dihydroorotase_CS"/>
</dbReference>
<dbReference type="EMBL" id="UINC01000865">
    <property type="protein sequence ID" value="SUZ62345.1"/>
    <property type="molecule type" value="Genomic_DNA"/>
</dbReference>
<feature type="domain" description="Amidohydrolase-related" evidence="4">
    <location>
        <begin position="50"/>
        <end position="423"/>
    </location>
</feature>
<evidence type="ECO:0000256" key="2">
    <source>
        <dbReference type="ARBA" id="ARBA00022723"/>
    </source>
</evidence>
<reference evidence="5" key="1">
    <citation type="submission" date="2018-05" db="EMBL/GenBank/DDBJ databases">
        <authorList>
            <person name="Lanie J.A."/>
            <person name="Ng W.-L."/>
            <person name="Kazmierczak K.M."/>
            <person name="Andrzejewski T.M."/>
            <person name="Davidsen T.M."/>
            <person name="Wayne K.J."/>
            <person name="Tettelin H."/>
            <person name="Glass J.I."/>
            <person name="Rusch D."/>
            <person name="Podicherti R."/>
            <person name="Tsui H.-C.T."/>
            <person name="Winkler M.E."/>
        </authorList>
    </citation>
    <scope>NUCLEOTIDE SEQUENCE</scope>
</reference>
<keyword evidence="2" id="KW-0479">Metal-binding</keyword>
<dbReference type="NCBIfam" id="NF006688">
    <property type="entry name" value="PRK09236.1"/>
    <property type="match status" value="1"/>
</dbReference>
<dbReference type="Gene3D" id="3.20.20.140">
    <property type="entry name" value="Metal-dependent hydrolases"/>
    <property type="match status" value="1"/>
</dbReference>
<name>A0A381P5X3_9ZZZZ</name>
<dbReference type="PROSITE" id="PS00483">
    <property type="entry name" value="DIHYDROOROTASE_2"/>
    <property type="match status" value="1"/>
</dbReference>
<dbReference type="SUPFAM" id="SSF51556">
    <property type="entry name" value="Metallo-dependent hydrolases"/>
    <property type="match status" value="1"/>
</dbReference>
<evidence type="ECO:0000313" key="5">
    <source>
        <dbReference type="EMBL" id="SUZ62345.1"/>
    </source>
</evidence>
<dbReference type="InterPro" id="IPR006680">
    <property type="entry name" value="Amidohydro-rel"/>
</dbReference>
<dbReference type="Pfam" id="PF01979">
    <property type="entry name" value="Amidohydro_1"/>
    <property type="match status" value="1"/>
</dbReference>
<accession>A0A381P5X3</accession>
<dbReference type="GO" id="GO:0005737">
    <property type="term" value="C:cytoplasm"/>
    <property type="evidence" value="ECO:0007669"/>
    <property type="project" value="TreeGrafter"/>
</dbReference>
<dbReference type="SUPFAM" id="SSF51338">
    <property type="entry name" value="Composite domain of metallo-dependent hydrolases"/>
    <property type="match status" value="1"/>
</dbReference>
<dbReference type="PANTHER" id="PTHR43668:SF4">
    <property type="entry name" value="ALLANTOINASE"/>
    <property type="match status" value="1"/>
</dbReference>
<dbReference type="PANTHER" id="PTHR43668">
    <property type="entry name" value="ALLANTOINASE"/>
    <property type="match status" value="1"/>
</dbReference>
<dbReference type="InterPro" id="IPR050138">
    <property type="entry name" value="DHOase/Allantoinase_Hydrolase"/>
</dbReference>
<proteinExistence type="predicted"/>
<evidence type="ECO:0000259" key="4">
    <source>
        <dbReference type="Pfam" id="PF01979"/>
    </source>
</evidence>
<dbReference type="InterPro" id="IPR032466">
    <property type="entry name" value="Metal_Hydrolase"/>
</dbReference>
<protein>
    <recommendedName>
        <fullName evidence="4">Amidohydrolase-related domain-containing protein</fullName>
    </recommendedName>
</protein>
<dbReference type="Gene3D" id="2.30.40.10">
    <property type="entry name" value="Urease, subunit C, domain 1"/>
    <property type="match status" value="1"/>
</dbReference>
<dbReference type="GO" id="GO:0004038">
    <property type="term" value="F:allantoinase activity"/>
    <property type="evidence" value="ECO:0007669"/>
    <property type="project" value="TreeGrafter"/>
</dbReference>
<comment type="cofactor">
    <cofactor evidence="1">
        <name>Zn(2+)</name>
        <dbReference type="ChEBI" id="CHEBI:29105"/>
    </cofactor>
</comment>
<dbReference type="AlphaFoldDB" id="A0A381P5X3"/>
<dbReference type="GO" id="GO:0046872">
    <property type="term" value="F:metal ion binding"/>
    <property type="evidence" value="ECO:0007669"/>
    <property type="project" value="UniProtKB-KW"/>
</dbReference>
<evidence type="ECO:0000256" key="3">
    <source>
        <dbReference type="ARBA" id="ARBA00022801"/>
    </source>
</evidence>
<evidence type="ECO:0000256" key="1">
    <source>
        <dbReference type="ARBA" id="ARBA00001947"/>
    </source>
</evidence>
<keyword evidence="3" id="KW-0378">Hydrolase</keyword>
<organism evidence="5">
    <name type="scientific">marine metagenome</name>
    <dbReference type="NCBI Taxonomy" id="408172"/>
    <lineage>
        <taxon>unclassified sequences</taxon>
        <taxon>metagenomes</taxon>
        <taxon>ecological metagenomes</taxon>
    </lineage>
</organism>
<sequence>MPYDLVIKNARLVNEGSIIEGDLAIESGRIAQIGGSLSAASELDADGSWLVPGMIDDQVHFREPGFEHKGSIATESRAAISGGITSYMEMPNCNPQTTNAEALQRKCDRAAEHSFANYGFYLGATNDNLEDIKAVDPSSACGIKVFMGASTGNMLVDDPDVLDGIFSSAPILIATHCENTPMILANEARAREQFGDDVPFIEHANIRSAEVCYASSSFAVELARTHSARLHILHLTTAREMDLFNPGPIEAKRITAEACVHHLFCNDSWYATRGADIKCNPAIKRSADQEALLAAVVEDRIDVIATDHAPHTVEEKAQPYFDAPAGLPLVQHALLTLIEHVKNGVLSIEKVVQKTAHAPAQLFDVSRRGYLREGYWADLVIIDPDRETVVNDEPIYAKCGWSPFNGLTFRSRITHTLVNGKLVYKDGEFTGDSPAMALAYER</sequence>
<dbReference type="InterPro" id="IPR011059">
    <property type="entry name" value="Metal-dep_hydrolase_composite"/>
</dbReference>
<gene>
    <name evidence="5" type="ORF">METZ01_LOCUS15199</name>
</gene>
<dbReference type="GO" id="GO:0006145">
    <property type="term" value="P:purine nucleobase catabolic process"/>
    <property type="evidence" value="ECO:0007669"/>
    <property type="project" value="TreeGrafter"/>
</dbReference>
<dbReference type="CDD" id="cd01318">
    <property type="entry name" value="DHOase_IIb"/>
    <property type="match status" value="1"/>
</dbReference>